<sequence>MAIGMAMGCIFCGLEDFNDAFDAYLKLKDSDGEFFDELTLWEPVDGKSFEQVIDIVEDMAFSNNQTLRQLADAIKAGLIAKAIDCTLDSDFNNLDMVAIAEEGYRTES</sequence>
<protein>
    <submittedName>
        <fullName evidence="1">Uncharacterized protein</fullName>
    </submittedName>
</protein>
<gene>
    <name evidence="1" type="ORF">CF123_18390</name>
</gene>
<accession>A0AAX2UNV4</accession>
<reference evidence="1" key="1">
    <citation type="submission" date="2017-10" db="EMBL/GenBank/DDBJ databases">
        <authorList>
            <person name="Colston S.M."/>
            <person name="Graf J."/>
        </authorList>
    </citation>
    <scope>NUCLEOTIDE SEQUENCE</scope>
    <source>
        <strain evidence="1">BAQ071013-135</strain>
    </source>
</reference>
<dbReference type="Proteomes" id="UP000796104">
    <property type="component" value="Unassembled WGS sequence"/>
</dbReference>
<evidence type="ECO:0000313" key="2">
    <source>
        <dbReference type="Proteomes" id="UP000796104"/>
    </source>
</evidence>
<comment type="caution">
    <text evidence="1">The sequence shown here is derived from an EMBL/GenBank/DDBJ whole genome shotgun (WGS) entry which is preliminary data.</text>
</comment>
<proteinExistence type="predicted"/>
<dbReference type="EMBL" id="PDXJ01000026">
    <property type="protein sequence ID" value="TND51839.1"/>
    <property type="molecule type" value="Genomic_DNA"/>
</dbReference>
<evidence type="ECO:0000313" key="1">
    <source>
        <dbReference type="EMBL" id="TND51839.1"/>
    </source>
</evidence>
<reference evidence="1" key="2">
    <citation type="journal article" date="2019" name="PLoS ONE">
        <title>Identification and characterization of putative Aeromonas spp. T3SS effectors.</title>
        <authorList>
            <person name="Rangel L.T."/>
            <person name="Marden J."/>
            <person name="Colston S."/>
            <person name="Setubal J.C."/>
            <person name="Graf J."/>
            <person name="Gogarten J.P."/>
        </authorList>
    </citation>
    <scope>NUCLEOTIDE SEQUENCE</scope>
    <source>
        <strain evidence="1">BAQ071013-135</strain>
    </source>
</reference>
<organism evidence="1 2">
    <name type="scientific">Aeromonas veronii</name>
    <dbReference type="NCBI Taxonomy" id="654"/>
    <lineage>
        <taxon>Bacteria</taxon>
        <taxon>Pseudomonadati</taxon>
        <taxon>Pseudomonadota</taxon>
        <taxon>Gammaproteobacteria</taxon>
        <taxon>Aeromonadales</taxon>
        <taxon>Aeromonadaceae</taxon>
        <taxon>Aeromonas</taxon>
    </lineage>
</organism>
<dbReference type="AlphaFoldDB" id="A0AAX2UNV4"/>
<name>A0AAX2UNV4_AERVE</name>